<feature type="compositionally biased region" description="Basic and acidic residues" evidence="1">
    <location>
        <begin position="92"/>
        <end position="110"/>
    </location>
</feature>
<evidence type="ECO:0000256" key="1">
    <source>
        <dbReference type="SAM" id="MobiDB-lite"/>
    </source>
</evidence>
<feature type="compositionally biased region" description="Basic and acidic residues" evidence="1">
    <location>
        <begin position="63"/>
        <end position="80"/>
    </location>
</feature>
<evidence type="ECO:0000313" key="3">
    <source>
        <dbReference type="Proteomes" id="UP000323067"/>
    </source>
</evidence>
<dbReference type="VEuPathDB" id="FungiDB:CCM_05903"/>
<name>A0A2H4S6T6_CORMI</name>
<accession>A0A2H4S6T6</accession>
<proteinExistence type="predicted"/>
<dbReference type="EMBL" id="CP023322">
    <property type="protein sequence ID" value="ATY58792.1"/>
    <property type="molecule type" value="Genomic_DNA"/>
</dbReference>
<dbReference type="OrthoDB" id="5415072at2759"/>
<feature type="region of interest" description="Disordered" evidence="1">
    <location>
        <begin position="1"/>
        <end position="118"/>
    </location>
</feature>
<sequence length="118" mass="12831">MGNICGKQDPEDRLGPGRPLGSAPPRPHKASVPQAKTKQTYQSEARVVGGGSSGGATPASQAARERWSTIEEDRKKQEAQRKKKLGGARVLTAKERDEQDRRRSEIEANDRQVLGQTG</sequence>
<organism evidence="2 3">
    <name type="scientific">Cordyceps militaris</name>
    <name type="common">Caterpillar fungus</name>
    <name type="synonym">Clavaria militaris</name>
    <dbReference type="NCBI Taxonomy" id="73501"/>
    <lineage>
        <taxon>Eukaryota</taxon>
        <taxon>Fungi</taxon>
        <taxon>Dikarya</taxon>
        <taxon>Ascomycota</taxon>
        <taxon>Pezizomycotina</taxon>
        <taxon>Sordariomycetes</taxon>
        <taxon>Hypocreomycetidae</taxon>
        <taxon>Hypocreales</taxon>
        <taxon>Cordycipitaceae</taxon>
        <taxon>Cordyceps</taxon>
    </lineage>
</organism>
<dbReference type="AlphaFoldDB" id="A0A2H4S6T6"/>
<dbReference type="Proteomes" id="UP000323067">
    <property type="component" value="Chromosome iv"/>
</dbReference>
<reference evidence="2 3" key="1">
    <citation type="journal article" date="2017" name="BMC Genomics">
        <title>Chromosome level assembly and secondary metabolite potential of the parasitic fungus Cordyceps militaris.</title>
        <authorList>
            <person name="Kramer G.J."/>
            <person name="Nodwell J.R."/>
        </authorList>
    </citation>
    <scope>NUCLEOTIDE SEQUENCE [LARGE SCALE GENOMIC DNA]</scope>
    <source>
        <strain evidence="2 3">ATCC 34164</strain>
    </source>
</reference>
<feature type="compositionally biased region" description="Polar residues" evidence="1">
    <location>
        <begin position="34"/>
        <end position="43"/>
    </location>
</feature>
<protein>
    <submittedName>
        <fullName evidence="2">Uncharacterized protein</fullName>
    </submittedName>
</protein>
<dbReference type="VEuPathDB" id="FungiDB:A9K55_003271"/>
<dbReference type="OMA" id="RWSAMED"/>
<evidence type="ECO:0000313" key="2">
    <source>
        <dbReference type="EMBL" id="ATY58792.1"/>
    </source>
</evidence>
<gene>
    <name evidence="2" type="ORF">A9K55_003271</name>
</gene>